<gene>
    <name evidence="4" type="ORF">LTR25_010383</name>
</gene>
<dbReference type="InterPro" id="IPR001509">
    <property type="entry name" value="Epimerase_deHydtase"/>
</dbReference>
<evidence type="ECO:0000313" key="4">
    <source>
        <dbReference type="EMBL" id="KAK5528384.1"/>
    </source>
</evidence>
<dbReference type="AlphaFoldDB" id="A0AAV9PRP5"/>
<dbReference type="InterPro" id="IPR036291">
    <property type="entry name" value="NAD(P)-bd_dom_sf"/>
</dbReference>
<dbReference type="PANTHER" id="PTHR10366:SF562">
    <property type="entry name" value="ALDEHYDE REDUCTASE II (AFU_ORTHOLOGUE AFUA_1G11360)"/>
    <property type="match status" value="1"/>
</dbReference>
<protein>
    <recommendedName>
        <fullName evidence="3">NAD-dependent epimerase/dehydratase domain-containing protein</fullName>
    </recommendedName>
</protein>
<evidence type="ECO:0000313" key="5">
    <source>
        <dbReference type="Proteomes" id="UP001345827"/>
    </source>
</evidence>
<evidence type="ECO:0000256" key="1">
    <source>
        <dbReference type="ARBA" id="ARBA00023002"/>
    </source>
</evidence>
<evidence type="ECO:0000259" key="3">
    <source>
        <dbReference type="Pfam" id="PF01370"/>
    </source>
</evidence>
<dbReference type="Gene3D" id="3.40.50.720">
    <property type="entry name" value="NAD(P)-binding Rossmann-like Domain"/>
    <property type="match status" value="1"/>
</dbReference>
<sequence>MSTLPPKAGPVLITAVNGYISSNVASCFLSHGYTVIGTVRSLDRHAWLQRLFDTRYPGLFSLAELADIGDDDALESIIQARGVVSVILTTSLIDASQTTPEPYVSKSVDIALASLRAVSRCPAVQSVVVTSSAWAVATPHVDVREVLTASDYNEEAIRLSYDDVVTDPTYRGFLIVMAANVKKEKAMWDFVRETKPSWRFNTLLVDTVFGNIVSVVDQGFPSTASLLNGPEAARAASFYLTPQWFVDVQDVAKLHVAAATRTDISSERIFAYGQRFTWKAITAILQNCRPEAEWTTGINENEGECLVEVPNERGAGILRSMGQAQGWTDLKTSVRNTVLDHKFVEQDPAQVFVHKW</sequence>
<dbReference type="Proteomes" id="UP001345827">
    <property type="component" value="Unassembled WGS sequence"/>
</dbReference>
<dbReference type="PANTHER" id="PTHR10366">
    <property type="entry name" value="NAD DEPENDENT EPIMERASE/DEHYDRATASE"/>
    <property type="match status" value="1"/>
</dbReference>
<name>A0AAV9PRP5_9PEZI</name>
<reference evidence="4 5" key="1">
    <citation type="submission" date="2023-06" db="EMBL/GenBank/DDBJ databases">
        <title>Black Yeasts Isolated from many extreme environments.</title>
        <authorList>
            <person name="Coleine C."/>
            <person name="Stajich J.E."/>
            <person name="Selbmann L."/>
        </authorList>
    </citation>
    <scope>NUCLEOTIDE SEQUENCE [LARGE SCALE GENOMIC DNA]</scope>
    <source>
        <strain evidence="4 5">CCFEE 5887</strain>
    </source>
</reference>
<dbReference type="Pfam" id="PF01370">
    <property type="entry name" value="Epimerase"/>
    <property type="match status" value="1"/>
</dbReference>
<comment type="caution">
    <text evidence="4">The sequence shown here is derived from an EMBL/GenBank/DDBJ whole genome shotgun (WGS) entry which is preliminary data.</text>
</comment>
<keyword evidence="5" id="KW-1185">Reference proteome</keyword>
<accession>A0AAV9PRP5</accession>
<feature type="domain" description="NAD-dependent epimerase/dehydratase" evidence="3">
    <location>
        <begin position="11"/>
        <end position="137"/>
    </location>
</feature>
<comment type="similarity">
    <text evidence="2">Belongs to the NAD(P)-dependent epimerase/dehydratase family. Dihydroflavonol-4-reductase subfamily.</text>
</comment>
<evidence type="ECO:0000256" key="2">
    <source>
        <dbReference type="ARBA" id="ARBA00023445"/>
    </source>
</evidence>
<proteinExistence type="inferred from homology"/>
<dbReference type="GO" id="GO:0016616">
    <property type="term" value="F:oxidoreductase activity, acting on the CH-OH group of donors, NAD or NADP as acceptor"/>
    <property type="evidence" value="ECO:0007669"/>
    <property type="project" value="TreeGrafter"/>
</dbReference>
<dbReference type="SUPFAM" id="SSF51735">
    <property type="entry name" value="NAD(P)-binding Rossmann-fold domains"/>
    <property type="match status" value="1"/>
</dbReference>
<organism evidence="4 5">
    <name type="scientific">Vermiconidia calcicola</name>
    <dbReference type="NCBI Taxonomy" id="1690605"/>
    <lineage>
        <taxon>Eukaryota</taxon>
        <taxon>Fungi</taxon>
        <taxon>Dikarya</taxon>
        <taxon>Ascomycota</taxon>
        <taxon>Pezizomycotina</taxon>
        <taxon>Dothideomycetes</taxon>
        <taxon>Dothideomycetidae</taxon>
        <taxon>Mycosphaerellales</taxon>
        <taxon>Extremaceae</taxon>
        <taxon>Vermiconidia</taxon>
    </lineage>
</organism>
<keyword evidence="1" id="KW-0560">Oxidoreductase</keyword>
<dbReference type="InterPro" id="IPR050425">
    <property type="entry name" value="NAD(P)_dehydrat-like"/>
</dbReference>
<dbReference type="EMBL" id="JAXLQG010000026">
    <property type="protein sequence ID" value="KAK5528384.1"/>
    <property type="molecule type" value="Genomic_DNA"/>
</dbReference>